<dbReference type="Gene3D" id="3.40.50.300">
    <property type="entry name" value="P-loop containing nucleotide triphosphate hydrolases"/>
    <property type="match status" value="1"/>
</dbReference>
<accession>A0A9D2AZE1</accession>
<dbReference type="GO" id="GO:0006302">
    <property type="term" value="P:double-strand break repair"/>
    <property type="evidence" value="ECO:0007669"/>
    <property type="project" value="InterPro"/>
</dbReference>
<gene>
    <name evidence="2" type="ORF">H9853_07240</name>
</gene>
<dbReference type="Pfam" id="PF13476">
    <property type="entry name" value="AAA_23"/>
    <property type="match status" value="1"/>
</dbReference>
<dbReference type="AlphaFoldDB" id="A0A9D2AZE1"/>
<dbReference type="InterPro" id="IPR027417">
    <property type="entry name" value="P-loop_NTPase"/>
</dbReference>
<organism evidence="2 3">
    <name type="scientific">Candidatus Sphingobacterium stercoripullorum</name>
    <dbReference type="NCBI Taxonomy" id="2838759"/>
    <lineage>
        <taxon>Bacteria</taxon>
        <taxon>Pseudomonadati</taxon>
        <taxon>Bacteroidota</taxon>
        <taxon>Sphingobacteriia</taxon>
        <taxon>Sphingobacteriales</taxon>
        <taxon>Sphingobacteriaceae</taxon>
        <taxon>Sphingobacterium</taxon>
    </lineage>
</organism>
<evidence type="ECO:0000259" key="1">
    <source>
        <dbReference type="Pfam" id="PF13476"/>
    </source>
</evidence>
<reference evidence="2" key="2">
    <citation type="submission" date="2021-04" db="EMBL/GenBank/DDBJ databases">
        <authorList>
            <person name="Gilroy R."/>
        </authorList>
    </citation>
    <scope>NUCLEOTIDE SEQUENCE</scope>
    <source>
        <strain evidence="2">1719</strain>
    </source>
</reference>
<dbReference type="InterPro" id="IPR038729">
    <property type="entry name" value="Rad50/SbcC_AAA"/>
</dbReference>
<dbReference type="EMBL" id="DXEZ01000203">
    <property type="protein sequence ID" value="HIX54804.1"/>
    <property type="molecule type" value="Genomic_DNA"/>
</dbReference>
<protein>
    <submittedName>
        <fullName evidence="2">AAA family ATPase</fullName>
    </submittedName>
</protein>
<dbReference type="GO" id="GO:0016887">
    <property type="term" value="F:ATP hydrolysis activity"/>
    <property type="evidence" value="ECO:0007669"/>
    <property type="project" value="InterPro"/>
</dbReference>
<dbReference type="Proteomes" id="UP000824156">
    <property type="component" value="Unassembled WGS sequence"/>
</dbReference>
<proteinExistence type="predicted"/>
<name>A0A9D2AZE1_9SPHI</name>
<evidence type="ECO:0000313" key="2">
    <source>
        <dbReference type="EMBL" id="HIX54804.1"/>
    </source>
</evidence>
<comment type="caution">
    <text evidence="2">The sequence shown here is derived from an EMBL/GenBank/DDBJ whole genome shotgun (WGS) entry which is preliminary data.</text>
</comment>
<reference evidence="2" key="1">
    <citation type="journal article" date="2021" name="PeerJ">
        <title>Extensive microbial diversity within the chicken gut microbiome revealed by metagenomics and culture.</title>
        <authorList>
            <person name="Gilroy R."/>
            <person name="Ravi A."/>
            <person name="Getino M."/>
            <person name="Pursley I."/>
            <person name="Horton D.L."/>
            <person name="Alikhan N.F."/>
            <person name="Baker D."/>
            <person name="Gharbi K."/>
            <person name="Hall N."/>
            <person name="Watson M."/>
            <person name="Adriaenssens E.M."/>
            <person name="Foster-Nyarko E."/>
            <person name="Jarju S."/>
            <person name="Secka A."/>
            <person name="Antonio M."/>
            <person name="Oren A."/>
            <person name="Chaudhuri R.R."/>
            <person name="La Ragione R."/>
            <person name="Hildebrand F."/>
            <person name="Pallen M.J."/>
        </authorList>
    </citation>
    <scope>NUCLEOTIDE SEQUENCE</scope>
    <source>
        <strain evidence="2">1719</strain>
    </source>
</reference>
<feature type="domain" description="Rad50/SbcC-type AAA" evidence="1">
    <location>
        <begin position="6"/>
        <end position="79"/>
    </location>
</feature>
<dbReference type="SUPFAM" id="SSF52540">
    <property type="entry name" value="P-loop containing nucleoside triphosphate hydrolases"/>
    <property type="match status" value="1"/>
</dbReference>
<evidence type="ECO:0000313" key="3">
    <source>
        <dbReference type="Proteomes" id="UP000824156"/>
    </source>
</evidence>
<sequence length="203" mass="22956">MKITHIHIERFRGFQNEDFEVGSQLTAIAGQNGTQKSTLLGIVTQTFTLKPEDPMRAEKPLCGGSYISAFKDKFRLSPIFDRPKGHEWTISFDIGVDDFTVESIKRTGDPNVRFWKKGARQEGDGYISFPTIFLSLKRLVPMAEEAKIITDDTLLTPEELSEFKQLHNKILIVQTPISSATTITSKNKQSIGVSTELYDWNQN</sequence>
<feature type="non-terminal residue" evidence="2">
    <location>
        <position position="203"/>
    </location>
</feature>